<evidence type="ECO:0000313" key="6">
    <source>
        <dbReference type="EMBL" id="TFH95672.1"/>
    </source>
</evidence>
<evidence type="ECO:0000313" key="7">
    <source>
        <dbReference type="Proteomes" id="UP000297225"/>
    </source>
</evidence>
<feature type="binding site" evidence="4">
    <location>
        <begin position="12"/>
        <end position="14"/>
    </location>
    <ligand>
        <name>N(1)-(5-phospho-beta-D-ribosyl)glycinamide</name>
        <dbReference type="ChEBI" id="CHEBI:143788"/>
    </ligand>
</feature>
<dbReference type="GO" id="GO:0004644">
    <property type="term" value="F:phosphoribosylglycinamide formyltransferase activity"/>
    <property type="evidence" value="ECO:0007669"/>
    <property type="project" value="UniProtKB-UniRule"/>
</dbReference>
<comment type="catalytic activity">
    <reaction evidence="4">
        <text>N(1)-(5-phospho-beta-D-ribosyl)glycinamide + (6R)-10-formyltetrahydrofolate = N(2)-formyl-N(1)-(5-phospho-beta-D-ribosyl)glycinamide + (6S)-5,6,7,8-tetrahydrofolate + H(+)</text>
        <dbReference type="Rhea" id="RHEA:15053"/>
        <dbReference type="ChEBI" id="CHEBI:15378"/>
        <dbReference type="ChEBI" id="CHEBI:57453"/>
        <dbReference type="ChEBI" id="CHEBI:143788"/>
        <dbReference type="ChEBI" id="CHEBI:147286"/>
        <dbReference type="ChEBI" id="CHEBI:195366"/>
        <dbReference type="EC" id="2.1.2.2"/>
    </reaction>
</comment>
<keyword evidence="3 4" id="KW-0658">Purine biosynthesis</keyword>
<dbReference type="PANTHER" id="PTHR43369:SF2">
    <property type="entry name" value="PHOSPHORIBOSYLGLYCINAMIDE FORMYLTRANSFERASE"/>
    <property type="match status" value="1"/>
</dbReference>
<feature type="domain" description="Formyl transferase N-terminal" evidence="5">
    <location>
        <begin position="2"/>
        <end position="182"/>
    </location>
</feature>
<feature type="binding site" evidence="4">
    <location>
        <position position="104"/>
    </location>
    <ligand>
        <name>(6R)-10-formyltetrahydrofolate</name>
        <dbReference type="ChEBI" id="CHEBI:195366"/>
    </ligand>
</feature>
<dbReference type="GO" id="GO:0005829">
    <property type="term" value="C:cytosol"/>
    <property type="evidence" value="ECO:0007669"/>
    <property type="project" value="TreeGrafter"/>
</dbReference>
<dbReference type="Proteomes" id="UP000297225">
    <property type="component" value="Unassembled WGS sequence"/>
</dbReference>
<comment type="function">
    <text evidence="4">Catalyzes the transfer of a formyl group from 10-formyltetrahydrofolate to 5-phospho-ribosyl-glycinamide (GAR), producing 5-phospho-ribosyl-N-formylglycinamide (FGAR) and tetrahydrofolate.</text>
</comment>
<dbReference type="Gene3D" id="3.40.50.170">
    <property type="entry name" value="Formyl transferase, N-terminal domain"/>
    <property type="match status" value="1"/>
</dbReference>
<feature type="binding site" evidence="4">
    <location>
        <position position="60"/>
    </location>
    <ligand>
        <name>(6R)-10-formyltetrahydrofolate</name>
        <dbReference type="ChEBI" id="CHEBI:195366"/>
    </ligand>
</feature>
<dbReference type="EMBL" id="SPNC01000042">
    <property type="protein sequence ID" value="TFH95672.1"/>
    <property type="molecule type" value="Genomic_DNA"/>
</dbReference>
<sequence length="193" mass="21440">MKKIAIFASGSGSNMQKIAEYLREHPQAGVQIACVVSDQPEAYVLERAKKLGIPSHCLTREELSTPSVFLPLLKQYGIDAIVLAGYLRLIPEFLLEAYPQKIVNIHPALLPKYGGKGMHGMHVHRAVKAAGETESGITIHVIDKEYDRGTTLFQASIVIDPIHDTAEQIQQKVMKLEHCYFAPVVVRWVNELG</sequence>
<dbReference type="NCBIfam" id="TIGR00639">
    <property type="entry name" value="PurN"/>
    <property type="match status" value="1"/>
</dbReference>
<dbReference type="InterPro" id="IPR002376">
    <property type="entry name" value="Formyl_transf_N"/>
</dbReference>
<dbReference type="STRING" id="1122973.GCA_000379925_00847"/>
<evidence type="ECO:0000256" key="2">
    <source>
        <dbReference type="ARBA" id="ARBA00022679"/>
    </source>
</evidence>
<reference evidence="6 7" key="1">
    <citation type="submission" date="2019-03" db="EMBL/GenBank/DDBJ databases">
        <title>Porphyromonas levii Isolated from the Uterus of Dairy Cows.</title>
        <authorList>
            <person name="Francis A.M."/>
        </authorList>
    </citation>
    <scope>NUCLEOTIDE SEQUENCE [LARGE SCALE GENOMIC DNA]</scope>
    <source>
        <strain evidence="6 7">AF5678</strain>
    </source>
</reference>
<evidence type="ECO:0000256" key="1">
    <source>
        <dbReference type="ARBA" id="ARBA00005054"/>
    </source>
</evidence>
<dbReference type="AlphaFoldDB" id="A0A4Y8WQJ4"/>
<gene>
    <name evidence="4 6" type="primary">purN</name>
    <name evidence="6" type="ORF">E4P47_03980</name>
</gene>
<dbReference type="RefSeq" id="WP_134849441.1">
    <property type="nucleotide sequence ID" value="NZ_CP197400.1"/>
</dbReference>
<evidence type="ECO:0000256" key="4">
    <source>
        <dbReference type="HAMAP-Rule" id="MF_01930"/>
    </source>
</evidence>
<organism evidence="6 7">
    <name type="scientific">Porphyromonas levii</name>
    <dbReference type="NCBI Taxonomy" id="28114"/>
    <lineage>
        <taxon>Bacteria</taxon>
        <taxon>Pseudomonadati</taxon>
        <taxon>Bacteroidota</taxon>
        <taxon>Bacteroidia</taxon>
        <taxon>Bacteroidales</taxon>
        <taxon>Porphyromonadaceae</taxon>
        <taxon>Porphyromonas</taxon>
    </lineage>
</organism>
<feature type="site" description="Raises pKa of active site His" evidence="4">
    <location>
        <position position="147"/>
    </location>
</feature>
<keyword evidence="7" id="KW-1185">Reference proteome</keyword>
<dbReference type="EC" id="2.1.2.2" evidence="4"/>
<feature type="active site" description="Proton donor" evidence="4">
    <location>
        <position position="106"/>
    </location>
</feature>
<evidence type="ECO:0000259" key="5">
    <source>
        <dbReference type="Pfam" id="PF00551"/>
    </source>
</evidence>
<dbReference type="InterPro" id="IPR036477">
    <property type="entry name" value="Formyl_transf_N_sf"/>
</dbReference>
<feature type="binding site" evidence="4">
    <location>
        <begin position="87"/>
        <end position="90"/>
    </location>
    <ligand>
        <name>(6R)-10-formyltetrahydrofolate</name>
        <dbReference type="ChEBI" id="CHEBI:195366"/>
    </ligand>
</feature>
<dbReference type="UniPathway" id="UPA00074">
    <property type="reaction ID" value="UER00126"/>
</dbReference>
<keyword evidence="2 4" id="KW-0808">Transferase</keyword>
<dbReference type="GO" id="GO:0006189">
    <property type="term" value="P:'de novo' IMP biosynthetic process"/>
    <property type="evidence" value="ECO:0007669"/>
    <property type="project" value="UniProtKB-UniRule"/>
</dbReference>
<proteinExistence type="inferred from homology"/>
<protein>
    <recommendedName>
        <fullName evidence="4">Phosphoribosylglycinamide formyltransferase</fullName>
        <ecNumber evidence="4">2.1.2.2</ecNumber>
    </recommendedName>
    <alternativeName>
        <fullName evidence="4">5'-phosphoribosylglycinamide transformylase</fullName>
    </alternativeName>
    <alternativeName>
        <fullName evidence="4">GAR transformylase</fullName>
        <shortName evidence="4">GART</shortName>
    </alternativeName>
</protein>
<evidence type="ECO:0000256" key="3">
    <source>
        <dbReference type="ARBA" id="ARBA00022755"/>
    </source>
</evidence>
<accession>A0A4Y8WQJ4</accession>
<dbReference type="SUPFAM" id="SSF53328">
    <property type="entry name" value="Formyltransferase"/>
    <property type="match status" value="1"/>
</dbReference>
<dbReference type="OrthoDB" id="9806170at2"/>
<dbReference type="HAMAP" id="MF_01930">
    <property type="entry name" value="PurN"/>
    <property type="match status" value="1"/>
</dbReference>
<comment type="pathway">
    <text evidence="1 4">Purine metabolism; IMP biosynthesis via de novo pathway; N(2)-formyl-N(1)-(5-phospho-D-ribosyl)glycinamide from N(1)-(5-phospho-D-ribosyl)glycinamide (10-formyl THF route): step 1/1.</text>
</comment>
<comment type="similarity">
    <text evidence="4">Belongs to the GART family.</text>
</comment>
<comment type="caution">
    <text evidence="6">The sequence shown here is derived from an EMBL/GenBank/DDBJ whole genome shotgun (WGS) entry which is preliminary data.</text>
</comment>
<dbReference type="PANTHER" id="PTHR43369">
    <property type="entry name" value="PHOSPHORIBOSYLGLYCINAMIDE FORMYLTRANSFERASE"/>
    <property type="match status" value="1"/>
</dbReference>
<dbReference type="Pfam" id="PF00551">
    <property type="entry name" value="Formyl_trans_N"/>
    <property type="match status" value="1"/>
</dbReference>
<dbReference type="CDD" id="cd08645">
    <property type="entry name" value="FMT_core_GART"/>
    <property type="match status" value="1"/>
</dbReference>
<dbReference type="InterPro" id="IPR004607">
    <property type="entry name" value="GART"/>
</dbReference>
<name>A0A4Y8WQJ4_9PORP</name>